<protein>
    <recommendedName>
        <fullName evidence="1">Winged helix-turn helix domain-containing protein</fullName>
    </recommendedName>
</protein>
<accession>A0A1G2H1H2</accession>
<evidence type="ECO:0000313" key="2">
    <source>
        <dbReference type="EMBL" id="OGZ56314.1"/>
    </source>
</evidence>
<dbReference type="AlphaFoldDB" id="A0A1G2H1H2"/>
<evidence type="ECO:0000313" key="3">
    <source>
        <dbReference type="Proteomes" id="UP000178186"/>
    </source>
</evidence>
<dbReference type="Pfam" id="PF13592">
    <property type="entry name" value="HTH_33"/>
    <property type="match status" value="1"/>
</dbReference>
<organism evidence="2 3">
    <name type="scientific">Candidatus Ryanbacteria bacterium RIFCSPLOWO2_02_FULL_45_11c</name>
    <dbReference type="NCBI Taxonomy" id="1802128"/>
    <lineage>
        <taxon>Bacteria</taxon>
        <taxon>Candidatus Ryaniibacteriota</taxon>
    </lineage>
</organism>
<comment type="caution">
    <text evidence="2">The sequence shown here is derived from an EMBL/GenBank/DDBJ whole genome shotgun (WGS) entry which is preliminary data.</text>
</comment>
<sequence>MADIQDIGVLTDLSRSQIFNLCKGFLTKGISAIKDKREGKPKELLTKKERETIVEMVKTKTPKDCGYVSEYWTTGILGNWIEQEYKAKYKSKTSLYLVFKQARFTYHKPGMVYREHDEQEIEQWEKEENVSSGSLVERIRGNERETQEKLDNLITLYLDGDIPKVNYLAKKDELLLQKVSLAHKMDSARQERKNWV</sequence>
<dbReference type="EMBL" id="MHNY01000014">
    <property type="protein sequence ID" value="OGZ56314.1"/>
    <property type="molecule type" value="Genomic_DNA"/>
</dbReference>
<dbReference type="Proteomes" id="UP000178186">
    <property type="component" value="Unassembled WGS sequence"/>
</dbReference>
<reference evidence="2 3" key="1">
    <citation type="journal article" date="2016" name="Nat. Commun.">
        <title>Thousands of microbial genomes shed light on interconnected biogeochemical processes in an aquifer system.</title>
        <authorList>
            <person name="Anantharaman K."/>
            <person name="Brown C.T."/>
            <person name="Hug L.A."/>
            <person name="Sharon I."/>
            <person name="Castelle C.J."/>
            <person name="Probst A.J."/>
            <person name="Thomas B.C."/>
            <person name="Singh A."/>
            <person name="Wilkins M.J."/>
            <person name="Karaoz U."/>
            <person name="Brodie E.L."/>
            <person name="Williams K.H."/>
            <person name="Hubbard S.S."/>
            <person name="Banfield J.F."/>
        </authorList>
    </citation>
    <scope>NUCLEOTIDE SEQUENCE [LARGE SCALE GENOMIC DNA]</scope>
</reference>
<evidence type="ECO:0000259" key="1">
    <source>
        <dbReference type="Pfam" id="PF13592"/>
    </source>
</evidence>
<feature type="non-terminal residue" evidence="2">
    <location>
        <position position="196"/>
    </location>
</feature>
<dbReference type="InterPro" id="IPR025959">
    <property type="entry name" value="Winged_HTH_dom"/>
</dbReference>
<gene>
    <name evidence="2" type="ORF">A3H64_00505</name>
</gene>
<name>A0A1G2H1H2_9BACT</name>
<feature type="domain" description="Winged helix-turn helix" evidence="1">
    <location>
        <begin position="70"/>
        <end position="128"/>
    </location>
</feature>
<proteinExistence type="predicted"/>